<feature type="region of interest" description="Disordered" evidence="1">
    <location>
        <begin position="50"/>
        <end position="70"/>
    </location>
</feature>
<dbReference type="InterPro" id="IPR043472">
    <property type="entry name" value="Macro_dom-like"/>
</dbReference>
<dbReference type="AlphaFoldDB" id="A0A7S4EQW0"/>
<dbReference type="Gene3D" id="3.40.220.10">
    <property type="entry name" value="Leucine Aminopeptidase, subunit E, domain 1"/>
    <property type="match status" value="1"/>
</dbReference>
<sequence>MSTAWYKPNRLPKRIRSWASARSGSETGTQIVRSIEVWETTCVVTNMNTRANTKTNKQHSNGNDHGNKHDPSSSFPYFSVLINPGNPSLSGVSKFSYFPIGGPEPRKHFRIGKDSHPIMGYVTSWGGMEVGKGMSFASNTVDGIVHQHGGKALARECQRALSLSASPVSWWWERLKMAVTRGGGEKDSDSDSYSLPEGMAIATKAVGKDLQTASGYESLVHTVPPFFDQNYQEIEEEEEEQVVAELNDSFSSNAREDNNNNNNNNIREHNDFLLAECYRNSLLISSGIASPSSSSSPPILNIASPLLGAGCRGFPTERAIEIAANTTTNWMTSISRPTSTQQQEQQQQQSVTLAFGIPDGEIRKQLIDAIDREMEKLVVPTGSTN</sequence>
<feature type="compositionally biased region" description="Polar residues" evidence="1">
    <location>
        <begin position="50"/>
        <end position="64"/>
    </location>
</feature>
<gene>
    <name evidence="2" type="ORF">PAUS00366_LOCUS21901</name>
</gene>
<dbReference type="SUPFAM" id="SSF52949">
    <property type="entry name" value="Macro domain-like"/>
    <property type="match status" value="1"/>
</dbReference>
<dbReference type="PANTHER" id="PTHR11106:SF27">
    <property type="entry name" value="MACRO DOMAIN-CONTAINING PROTEIN"/>
    <property type="match status" value="1"/>
</dbReference>
<protein>
    <recommendedName>
        <fullName evidence="3">Macro domain-containing protein</fullName>
    </recommendedName>
</protein>
<evidence type="ECO:0008006" key="3">
    <source>
        <dbReference type="Google" id="ProtNLM"/>
    </source>
</evidence>
<evidence type="ECO:0000313" key="2">
    <source>
        <dbReference type="EMBL" id="CAE0729117.1"/>
    </source>
</evidence>
<organism evidence="2">
    <name type="scientific">Pseudo-nitzschia australis</name>
    <dbReference type="NCBI Taxonomy" id="44445"/>
    <lineage>
        <taxon>Eukaryota</taxon>
        <taxon>Sar</taxon>
        <taxon>Stramenopiles</taxon>
        <taxon>Ochrophyta</taxon>
        <taxon>Bacillariophyta</taxon>
        <taxon>Bacillariophyceae</taxon>
        <taxon>Bacillariophycidae</taxon>
        <taxon>Bacillariales</taxon>
        <taxon>Bacillariaceae</taxon>
        <taxon>Pseudo-nitzschia</taxon>
    </lineage>
</organism>
<accession>A0A7S4EQW0</accession>
<dbReference type="PANTHER" id="PTHR11106">
    <property type="entry name" value="GANGLIOSIDE INDUCED DIFFERENTIATION ASSOCIATED PROTEIN 2-RELATED"/>
    <property type="match status" value="1"/>
</dbReference>
<dbReference type="EMBL" id="HBIX01033403">
    <property type="protein sequence ID" value="CAE0729117.1"/>
    <property type="molecule type" value="Transcribed_RNA"/>
</dbReference>
<evidence type="ECO:0000256" key="1">
    <source>
        <dbReference type="SAM" id="MobiDB-lite"/>
    </source>
</evidence>
<name>A0A7S4EQW0_9STRA</name>
<reference evidence="2" key="1">
    <citation type="submission" date="2021-01" db="EMBL/GenBank/DDBJ databases">
        <authorList>
            <person name="Corre E."/>
            <person name="Pelletier E."/>
            <person name="Niang G."/>
            <person name="Scheremetjew M."/>
            <person name="Finn R."/>
            <person name="Kale V."/>
            <person name="Holt S."/>
            <person name="Cochrane G."/>
            <person name="Meng A."/>
            <person name="Brown T."/>
            <person name="Cohen L."/>
        </authorList>
    </citation>
    <scope>NUCLEOTIDE SEQUENCE</scope>
    <source>
        <strain evidence="2">10249 10 AB</strain>
    </source>
</reference>
<proteinExistence type="predicted"/>